<evidence type="ECO:0000313" key="5">
    <source>
        <dbReference type="Proteomes" id="UP000189059"/>
    </source>
</evidence>
<dbReference type="EMBL" id="MRVI01000001">
    <property type="protein sequence ID" value="OOC61708.1"/>
    <property type="molecule type" value="Genomic_DNA"/>
</dbReference>
<reference evidence="3" key="1">
    <citation type="submission" date="2016-08" db="EMBL/GenBank/DDBJ databases">
        <title>Complete Genome Seqeunce of Paenibacillus sp. nov. IHBB 9852 from high altitute lake of Indian trans-Himalayas.</title>
        <authorList>
            <person name="Kiran S."/>
            <person name="Swarnkar M.K."/>
            <person name="Rana A."/>
            <person name="Tewari R."/>
            <person name="Gulati A."/>
        </authorList>
    </citation>
    <scope>NUCLEOTIDE SEQUENCE [LARGE SCALE GENOMIC DNA]</scope>
    <source>
        <strain evidence="3">IHBB 9852</strain>
    </source>
</reference>
<keyword evidence="5" id="KW-1185">Reference proteome</keyword>
<dbReference type="Proteomes" id="UP000189059">
    <property type="component" value="Unassembled WGS sequence"/>
</dbReference>
<dbReference type="InterPro" id="IPR029063">
    <property type="entry name" value="SAM-dependent_MTases_sf"/>
</dbReference>
<dbReference type="KEGG" id="pib:BBD41_28170"/>
<accession>A0A1B2E844</accession>
<gene>
    <name evidence="4" type="ORF">BBD40_07470</name>
    <name evidence="3" type="ORF">BBD41_28170</name>
</gene>
<dbReference type="SUPFAM" id="SSF53335">
    <property type="entry name" value="S-adenosyl-L-methionine-dependent methyltransferases"/>
    <property type="match status" value="1"/>
</dbReference>
<evidence type="ECO:0000313" key="3">
    <source>
        <dbReference type="EMBL" id="ANY76140.1"/>
    </source>
</evidence>
<evidence type="ECO:0000313" key="4">
    <source>
        <dbReference type="EMBL" id="OOC61708.1"/>
    </source>
</evidence>
<dbReference type="EMBL" id="CP016809">
    <property type="protein sequence ID" value="ANY76140.1"/>
    <property type="molecule type" value="Genomic_DNA"/>
</dbReference>
<proteinExistence type="predicted"/>
<dbReference type="OrthoDB" id="9804312at2"/>
<dbReference type="AlphaFoldDB" id="A0A1B2E844"/>
<name>A0A1B2E844_9BACL</name>
<keyword evidence="1 3" id="KW-0808">Transferase</keyword>
<dbReference type="GO" id="GO:0008168">
    <property type="term" value="F:methyltransferase activity"/>
    <property type="evidence" value="ECO:0007669"/>
    <property type="project" value="UniProtKB-KW"/>
</dbReference>
<dbReference type="GO" id="GO:0032259">
    <property type="term" value="P:methylation"/>
    <property type="evidence" value="ECO:0007669"/>
    <property type="project" value="UniProtKB-KW"/>
</dbReference>
<evidence type="ECO:0000259" key="2">
    <source>
        <dbReference type="Pfam" id="PF13649"/>
    </source>
</evidence>
<evidence type="ECO:0000256" key="1">
    <source>
        <dbReference type="ARBA" id="ARBA00022679"/>
    </source>
</evidence>
<reference evidence="4 5" key="2">
    <citation type="submission" date="2016-12" db="EMBL/GenBank/DDBJ databases">
        <title>Genome sequencing and description of Paenibacillus sp. nov. from high altitude lake in the Indian Trans- Himalayas.</title>
        <authorList>
            <person name="Kiran S."/>
            <person name="Swarnkar M.K."/>
            <person name="Rana A."/>
            <person name="Tewari R."/>
            <person name="Gulati A."/>
        </authorList>
    </citation>
    <scope>NUCLEOTIDE SEQUENCE [LARGE SCALE GENOMIC DNA]</scope>
    <source>
        <strain evidence="4 5">IHBB 9951</strain>
    </source>
</reference>
<dbReference type="PANTHER" id="PTHR43861">
    <property type="entry name" value="TRANS-ACONITATE 2-METHYLTRANSFERASE-RELATED"/>
    <property type="match status" value="1"/>
</dbReference>
<keyword evidence="3" id="KW-0489">Methyltransferase</keyword>
<protein>
    <submittedName>
        <fullName evidence="3">SAM-dependent methyltransferase</fullName>
    </submittedName>
</protein>
<dbReference type="Pfam" id="PF13649">
    <property type="entry name" value="Methyltransf_25"/>
    <property type="match status" value="1"/>
</dbReference>
<dbReference type="Gene3D" id="2.20.25.110">
    <property type="entry name" value="S-adenosyl-L-methionine-dependent methyltransferases"/>
    <property type="match status" value="1"/>
</dbReference>
<feature type="domain" description="Methyltransferase" evidence="2">
    <location>
        <begin position="31"/>
        <end position="123"/>
    </location>
</feature>
<sequence length="238" mass="27168">MIPLVYDQINHWGKDDEFFLALLKGLDVKMVADLGCGTGRWTMHLAQKGYEITAIDPNAEAIEVARAKDDASRVTWIIGDSTKLQTNAYDAVIMTANVAQVFLTDESWEQTVSDVYRSLKAGGHYIFDTRNPLAKAWEEWEKDTAPELAQNMETGEPLEIHTQYEGFEGDIFTFYETVKHAGTGEVLIHEKMQIRFRKREELTDSLIKAGFKQVTTYGDWEFKQASPENKSFIFHCIK</sequence>
<dbReference type="PANTHER" id="PTHR43861:SF3">
    <property type="entry name" value="PUTATIVE (AFU_ORTHOLOGUE AFUA_2G14390)-RELATED"/>
    <property type="match status" value="1"/>
</dbReference>
<dbReference type="CDD" id="cd02440">
    <property type="entry name" value="AdoMet_MTases"/>
    <property type="match status" value="1"/>
</dbReference>
<dbReference type="RefSeq" id="WP_077566515.1">
    <property type="nucleotide sequence ID" value="NZ_CP016809.1"/>
</dbReference>
<dbReference type="Gene3D" id="3.40.50.150">
    <property type="entry name" value="Vaccinia Virus protein VP39"/>
    <property type="match status" value="1"/>
</dbReference>
<dbReference type="InterPro" id="IPR041698">
    <property type="entry name" value="Methyltransf_25"/>
</dbReference>
<organism evidence="3">
    <name type="scientific">Paenibacillus ihbetae</name>
    <dbReference type="NCBI Taxonomy" id="1870820"/>
    <lineage>
        <taxon>Bacteria</taxon>
        <taxon>Bacillati</taxon>
        <taxon>Bacillota</taxon>
        <taxon>Bacilli</taxon>
        <taxon>Bacillales</taxon>
        <taxon>Paenibacillaceae</taxon>
        <taxon>Paenibacillus</taxon>
    </lineage>
</organism>